<reference evidence="1 2" key="1">
    <citation type="journal article" date="2019" name="Sci. Rep.">
        <title>Orb-weaving spider Araneus ventricosus genome elucidates the spidroin gene catalogue.</title>
        <authorList>
            <person name="Kono N."/>
            <person name="Nakamura H."/>
            <person name="Ohtoshi R."/>
            <person name="Moran D.A.P."/>
            <person name="Shinohara A."/>
            <person name="Yoshida Y."/>
            <person name="Fujiwara M."/>
            <person name="Mori M."/>
            <person name="Tomita M."/>
            <person name="Arakawa K."/>
        </authorList>
    </citation>
    <scope>NUCLEOTIDE SEQUENCE [LARGE SCALE GENOMIC DNA]</scope>
</reference>
<keyword evidence="2" id="KW-1185">Reference proteome</keyword>
<dbReference type="OrthoDB" id="6426679at2759"/>
<organism evidence="1 2">
    <name type="scientific">Araneus ventricosus</name>
    <name type="common">Orbweaver spider</name>
    <name type="synonym">Epeira ventricosa</name>
    <dbReference type="NCBI Taxonomy" id="182803"/>
    <lineage>
        <taxon>Eukaryota</taxon>
        <taxon>Metazoa</taxon>
        <taxon>Ecdysozoa</taxon>
        <taxon>Arthropoda</taxon>
        <taxon>Chelicerata</taxon>
        <taxon>Arachnida</taxon>
        <taxon>Araneae</taxon>
        <taxon>Araneomorphae</taxon>
        <taxon>Entelegynae</taxon>
        <taxon>Araneoidea</taxon>
        <taxon>Araneidae</taxon>
        <taxon>Araneus</taxon>
    </lineage>
</organism>
<comment type="caution">
    <text evidence="1">The sequence shown here is derived from an EMBL/GenBank/DDBJ whole genome shotgun (WGS) entry which is preliminary data.</text>
</comment>
<evidence type="ECO:0000313" key="2">
    <source>
        <dbReference type="Proteomes" id="UP000499080"/>
    </source>
</evidence>
<dbReference type="Proteomes" id="UP000499080">
    <property type="component" value="Unassembled WGS sequence"/>
</dbReference>
<evidence type="ECO:0000313" key="1">
    <source>
        <dbReference type="EMBL" id="GBM58536.1"/>
    </source>
</evidence>
<proteinExistence type="predicted"/>
<dbReference type="AlphaFoldDB" id="A0A4Y2H0Q0"/>
<dbReference type="EMBL" id="BGPR01001638">
    <property type="protein sequence ID" value="GBM58536.1"/>
    <property type="molecule type" value="Genomic_DNA"/>
</dbReference>
<accession>A0A4Y2H0Q0</accession>
<gene>
    <name evidence="1" type="ORF">AVEN_268609_1</name>
</gene>
<protein>
    <submittedName>
        <fullName evidence="1">Uncharacterized protein</fullName>
    </submittedName>
</protein>
<name>A0A4Y2H0Q0_ARAVE</name>
<sequence length="250" mass="28714">MALCVTNEIQMQGRINKCALKLLGISRFELTDEEILECVSSYIDPSNIEALFFDTFNNYYVLFLYDIDATCRLVGKKVESKSDKCINIYPLLECYVIDNVYPCLRNEELRDIFTTFGNVFSVSNHHVVPNSTKFSHILSGKREITFLLPGEELEIYIPINVVHPPYSFNVKKFCCACLTEGHSLLYCPDIEDDKSLPEIKYDGSDSDGELEALIKSEDINFEDTKVEDTKVEDSLIDTQRKFFLFTILAW</sequence>